<dbReference type="EMBL" id="WUUL01000017">
    <property type="protein sequence ID" value="MXQ55704.1"/>
    <property type="molecule type" value="Genomic_DNA"/>
</dbReference>
<dbReference type="SUPFAM" id="SSF54427">
    <property type="entry name" value="NTF2-like"/>
    <property type="match status" value="1"/>
</dbReference>
<name>A0A6I4W4K3_9BACL</name>
<proteinExistence type="predicted"/>
<comment type="caution">
    <text evidence="1">The sequence shown here is derived from an EMBL/GenBank/DDBJ whole genome shotgun (WGS) entry which is preliminary data.</text>
</comment>
<evidence type="ECO:0008006" key="3">
    <source>
        <dbReference type="Google" id="ProtNLM"/>
    </source>
</evidence>
<gene>
    <name evidence="1" type="ORF">GSM42_18645</name>
</gene>
<accession>A0A6I4W4K3</accession>
<dbReference type="Gene3D" id="3.10.450.50">
    <property type="match status" value="1"/>
</dbReference>
<organism evidence="1 2">
    <name type="scientific">Shimazuella alba</name>
    <dbReference type="NCBI Taxonomy" id="2690964"/>
    <lineage>
        <taxon>Bacteria</taxon>
        <taxon>Bacillati</taxon>
        <taxon>Bacillota</taxon>
        <taxon>Bacilli</taxon>
        <taxon>Bacillales</taxon>
        <taxon>Thermoactinomycetaceae</taxon>
        <taxon>Shimazuella</taxon>
    </lineage>
</organism>
<dbReference type="Proteomes" id="UP000430692">
    <property type="component" value="Unassembled WGS sequence"/>
</dbReference>
<evidence type="ECO:0000313" key="2">
    <source>
        <dbReference type="Proteomes" id="UP000430692"/>
    </source>
</evidence>
<reference evidence="1 2" key="1">
    <citation type="submission" date="2019-12" db="EMBL/GenBank/DDBJ databases">
        <title>Whole-genome analyses of novel actinobacteria.</title>
        <authorList>
            <person name="Sahin N."/>
            <person name="Saygin H."/>
        </authorList>
    </citation>
    <scope>NUCLEOTIDE SEQUENCE [LARGE SCALE GENOMIC DNA]</scope>
    <source>
        <strain evidence="1 2">KC615</strain>
    </source>
</reference>
<evidence type="ECO:0000313" key="1">
    <source>
        <dbReference type="EMBL" id="MXQ55704.1"/>
    </source>
</evidence>
<keyword evidence="2" id="KW-1185">Reference proteome</keyword>
<protein>
    <recommendedName>
        <fullName evidence="3">DUF4440 domain-containing protein</fullName>
    </recommendedName>
</protein>
<dbReference type="InterPro" id="IPR032710">
    <property type="entry name" value="NTF2-like_dom_sf"/>
</dbReference>
<dbReference type="AlphaFoldDB" id="A0A6I4W4K3"/>
<dbReference type="RefSeq" id="WP_160803052.1">
    <property type="nucleotide sequence ID" value="NZ_WUUL01000017.1"/>
</dbReference>
<sequence length="115" mass="13096">MNEVFAYWYNTADLQKLLSLYEETAIHVTKEGETTVGLENIKKDLQLLLGLNGHMTSVNLSTVINGNIALLQAKFVLRDRSKENILVQGITSEVLRRQPDGSWKYMIDRPFSQIV</sequence>